<dbReference type="InterPro" id="IPR049450">
    <property type="entry name" value="ACOT8-like_C"/>
</dbReference>
<dbReference type="SUPFAM" id="SSF54637">
    <property type="entry name" value="Thioesterase/thiol ester dehydrase-isomerase"/>
    <property type="match status" value="1"/>
</dbReference>
<dbReference type="AlphaFoldDB" id="A0AA90NF21"/>
<dbReference type="InterPro" id="IPR029069">
    <property type="entry name" value="HotDog_dom_sf"/>
</dbReference>
<keyword evidence="5" id="KW-1185">Reference proteome</keyword>
<feature type="region of interest" description="Disordered" evidence="1">
    <location>
        <begin position="1"/>
        <end position="20"/>
    </location>
</feature>
<dbReference type="RefSeq" id="WP_305110492.1">
    <property type="nucleotide sequence ID" value="NZ_JAUTIX010000002.1"/>
</dbReference>
<dbReference type="Gene3D" id="2.40.160.210">
    <property type="entry name" value="Acyl-CoA thioesterase, double hotdog domain"/>
    <property type="match status" value="1"/>
</dbReference>
<evidence type="ECO:0000259" key="3">
    <source>
        <dbReference type="Pfam" id="PF20789"/>
    </source>
</evidence>
<organism evidence="4 5">
    <name type="scientific">Tsukamurella strandjordii</name>
    <dbReference type="NCBI Taxonomy" id="147577"/>
    <lineage>
        <taxon>Bacteria</taxon>
        <taxon>Bacillati</taxon>
        <taxon>Actinomycetota</taxon>
        <taxon>Actinomycetes</taxon>
        <taxon>Mycobacteriales</taxon>
        <taxon>Tsukamurellaceae</taxon>
        <taxon>Tsukamurella</taxon>
    </lineage>
</organism>
<protein>
    <submittedName>
        <fullName evidence="4">Thioesterase family protein</fullName>
    </submittedName>
</protein>
<proteinExistence type="predicted"/>
<name>A0AA90NF21_9ACTN</name>
<gene>
    <name evidence="4" type="ORF">Q7X28_04910</name>
</gene>
<comment type="caution">
    <text evidence="4">The sequence shown here is derived from an EMBL/GenBank/DDBJ whole genome shotgun (WGS) entry which is preliminary data.</text>
</comment>
<accession>A0AA90NF21</accession>
<evidence type="ECO:0000313" key="4">
    <source>
        <dbReference type="EMBL" id="MDP0397260.1"/>
    </source>
</evidence>
<evidence type="ECO:0000256" key="1">
    <source>
        <dbReference type="SAM" id="MobiDB-lite"/>
    </source>
</evidence>
<evidence type="ECO:0000259" key="2">
    <source>
        <dbReference type="Pfam" id="PF13622"/>
    </source>
</evidence>
<feature type="domain" description="Acyl-CoA thioesterase-like C-terminal" evidence="3">
    <location>
        <begin position="150"/>
        <end position="250"/>
    </location>
</feature>
<dbReference type="InterPro" id="IPR042171">
    <property type="entry name" value="Acyl-CoA_hotdog"/>
</dbReference>
<dbReference type="InterPro" id="IPR049449">
    <property type="entry name" value="TesB_ACOT8-like_N"/>
</dbReference>
<dbReference type="Pfam" id="PF13622">
    <property type="entry name" value="4HBT_3"/>
    <property type="match status" value="1"/>
</dbReference>
<dbReference type="EMBL" id="JAUTIX010000002">
    <property type="protein sequence ID" value="MDP0397260.1"/>
    <property type="molecule type" value="Genomic_DNA"/>
</dbReference>
<reference evidence="4" key="1">
    <citation type="submission" date="2023-08" db="EMBL/GenBank/DDBJ databases">
        <title>The draft genome of Tsukamurella strandjordii strain 050030.</title>
        <authorList>
            <person name="Zhao F."/>
            <person name="Feng Y."/>
            <person name="Zong Z."/>
        </authorList>
    </citation>
    <scope>NUCLEOTIDE SEQUENCE</scope>
    <source>
        <strain evidence="4">050030</strain>
    </source>
</reference>
<dbReference type="Proteomes" id="UP001178281">
    <property type="component" value="Unassembled WGS sequence"/>
</dbReference>
<dbReference type="Pfam" id="PF20789">
    <property type="entry name" value="4HBT_3C"/>
    <property type="match status" value="1"/>
</dbReference>
<evidence type="ECO:0000313" key="5">
    <source>
        <dbReference type="Proteomes" id="UP001178281"/>
    </source>
</evidence>
<sequence>MPYFERTSATSFRPTEHVSGGWNTAEQHIAPPMGLLAHVVEQDRDARRGDDLRLARLSYDILGTLPMDVVEVAVEVIRPGRTIELVEARLSHGGRVGLTLRAWLLDRRDTTAIAGSTLAPIPAAEEMPDWDPTTVWPGGFIASTRARRVRLAPGDGAYWIDSAAPLLDDEPVGPVARAARLLDIANGMTGRLDPREVAFPNLDLTAHLFRDPVGDRMGFNTRVSTGTDGSGLTTSTIHDVDGPFGTVNQIQTVRPR</sequence>
<feature type="domain" description="Acyl-CoA thioesterase-like N-terminal HotDog" evidence="2">
    <location>
        <begin position="19"/>
        <end position="104"/>
    </location>
</feature>